<dbReference type="Proteomes" id="UP000298340">
    <property type="component" value="Unassembled WGS sequence"/>
</dbReference>
<keyword evidence="9" id="KW-0676">Redox-active center</keyword>
<comment type="subcellular location">
    <subcellularLocation>
        <location evidence="1">Membrane</location>
        <topology evidence="1">Multi-pass membrane protein</topology>
    </subcellularLocation>
</comment>
<dbReference type="GO" id="GO:0016020">
    <property type="term" value="C:membrane"/>
    <property type="evidence" value="ECO:0007669"/>
    <property type="project" value="UniProtKB-SubCell"/>
</dbReference>
<organism evidence="12 13">
    <name type="scientific">Flavobacterium circumlabens</name>
    <dbReference type="NCBI Taxonomy" id="2133765"/>
    <lineage>
        <taxon>Bacteria</taxon>
        <taxon>Pseudomonadati</taxon>
        <taxon>Bacteroidota</taxon>
        <taxon>Flavobacteriia</taxon>
        <taxon>Flavobacteriales</taxon>
        <taxon>Flavobacteriaceae</taxon>
        <taxon>Flavobacterium</taxon>
    </lineage>
</organism>
<evidence type="ECO:0000256" key="6">
    <source>
        <dbReference type="ARBA" id="ARBA00023002"/>
    </source>
</evidence>
<feature type="transmembrane region" description="Helical" evidence="10">
    <location>
        <begin position="86"/>
        <end position="103"/>
    </location>
</feature>
<evidence type="ECO:0000256" key="7">
    <source>
        <dbReference type="ARBA" id="ARBA00023136"/>
    </source>
</evidence>
<evidence type="ECO:0000259" key="11">
    <source>
        <dbReference type="Pfam" id="PF07884"/>
    </source>
</evidence>
<sequence length="104" mass="11453">GLKNSLISKICNLTPNTSCNSVLNFDGSSRKWVGFSDLPLIFFSSGFLAILLKPAESAIFIGFLSLLAIPVVVTSIWIQKFEIQKWCVMCLAVSTLILVQSVIW</sequence>
<evidence type="ECO:0000256" key="10">
    <source>
        <dbReference type="SAM" id="Phobius"/>
    </source>
</evidence>
<evidence type="ECO:0000256" key="4">
    <source>
        <dbReference type="ARBA" id="ARBA00022719"/>
    </source>
</evidence>
<evidence type="ECO:0000256" key="8">
    <source>
        <dbReference type="ARBA" id="ARBA00023157"/>
    </source>
</evidence>
<evidence type="ECO:0000313" key="13">
    <source>
        <dbReference type="Proteomes" id="UP000298340"/>
    </source>
</evidence>
<feature type="transmembrane region" description="Helical" evidence="10">
    <location>
        <begin position="32"/>
        <end position="52"/>
    </location>
</feature>
<dbReference type="EMBL" id="QWDN01001078">
    <property type="protein sequence ID" value="TEB40638.1"/>
    <property type="molecule type" value="Genomic_DNA"/>
</dbReference>
<comment type="caution">
    <text evidence="12">The sequence shown here is derived from an EMBL/GenBank/DDBJ whole genome shotgun (WGS) entry which is preliminary data.</text>
</comment>
<dbReference type="InterPro" id="IPR012932">
    <property type="entry name" value="VKOR"/>
</dbReference>
<comment type="similarity">
    <text evidence="2">Belongs to the VKOR family.</text>
</comment>
<dbReference type="Gene3D" id="1.20.1440.130">
    <property type="entry name" value="VKOR domain"/>
    <property type="match status" value="1"/>
</dbReference>
<evidence type="ECO:0000256" key="1">
    <source>
        <dbReference type="ARBA" id="ARBA00004141"/>
    </source>
</evidence>
<keyword evidence="4" id="KW-0874">Quinone</keyword>
<dbReference type="GO" id="GO:0016491">
    <property type="term" value="F:oxidoreductase activity"/>
    <property type="evidence" value="ECO:0007669"/>
    <property type="project" value="UniProtKB-KW"/>
</dbReference>
<reference evidence="12 13" key="1">
    <citation type="journal article" date="2018" name="Syst. Appl. Microbiol.">
        <title>Flavobacterium circumlabens sp. nov. and Flavobacterium cupreum sp. nov., two psychrotrophic species isolated from Antarctic environmental samples.</title>
        <authorList>
            <person name="Kralova S."/>
            <person name="Busse H.J."/>
            <person name="Svec P."/>
            <person name="Maslanova I."/>
            <person name="Stankova E."/>
            <person name="Bartak M."/>
            <person name="Sedlacek I."/>
        </authorList>
    </citation>
    <scope>NUCLEOTIDE SEQUENCE [LARGE SCALE GENOMIC DNA]</scope>
    <source>
        <strain evidence="12 13">CCM 8828</strain>
    </source>
</reference>
<keyword evidence="8" id="KW-1015">Disulfide bond</keyword>
<dbReference type="RefSeq" id="WP_134092570.1">
    <property type="nucleotide sequence ID" value="NZ_QWDN01001078.1"/>
</dbReference>
<dbReference type="GO" id="GO:0048038">
    <property type="term" value="F:quinone binding"/>
    <property type="evidence" value="ECO:0007669"/>
    <property type="project" value="UniProtKB-KW"/>
</dbReference>
<feature type="non-terminal residue" evidence="12">
    <location>
        <position position="1"/>
    </location>
</feature>
<feature type="non-terminal residue" evidence="12">
    <location>
        <position position="104"/>
    </location>
</feature>
<protein>
    <recommendedName>
        <fullName evidence="11">Vitamin K epoxide reductase domain-containing protein</fullName>
    </recommendedName>
</protein>
<dbReference type="InterPro" id="IPR038354">
    <property type="entry name" value="VKOR_sf"/>
</dbReference>
<dbReference type="AlphaFoldDB" id="A0A4Y7U3J7"/>
<dbReference type="CDD" id="cd12921">
    <property type="entry name" value="VKOR_4"/>
    <property type="match status" value="1"/>
</dbReference>
<evidence type="ECO:0000256" key="2">
    <source>
        <dbReference type="ARBA" id="ARBA00006214"/>
    </source>
</evidence>
<dbReference type="Pfam" id="PF07884">
    <property type="entry name" value="VKOR"/>
    <property type="match status" value="1"/>
</dbReference>
<accession>A0A4Y7U3J7</accession>
<feature type="domain" description="Vitamin K epoxide reductase" evidence="11">
    <location>
        <begin position="9"/>
        <end position="102"/>
    </location>
</feature>
<evidence type="ECO:0000256" key="3">
    <source>
        <dbReference type="ARBA" id="ARBA00022692"/>
    </source>
</evidence>
<proteinExistence type="inferred from homology"/>
<name>A0A4Y7U3J7_9FLAO</name>
<evidence type="ECO:0000313" key="12">
    <source>
        <dbReference type="EMBL" id="TEB40638.1"/>
    </source>
</evidence>
<keyword evidence="6" id="KW-0560">Oxidoreductase</keyword>
<keyword evidence="3 10" id="KW-0812">Transmembrane</keyword>
<gene>
    <name evidence="12" type="ORF">D0809_29590</name>
</gene>
<keyword evidence="5 10" id="KW-1133">Transmembrane helix</keyword>
<evidence type="ECO:0000256" key="5">
    <source>
        <dbReference type="ARBA" id="ARBA00022989"/>
    </source>
</evidence>
<feature type="transmembrane region" description="Helical" evidence="10">
    <location>
        <begin position="58"/>
        <end position="79"/>
    </location>
</feature>
<keyword evidence="7 10" id="KW-0472">Membrane</keyword>
<evidence type="ECO:0000256" key="9">
    <source>
        <dbReference type="ARBA" id="ARBA00023284"/>
    </source>
</evidence>